<dbReference type="PROSITE" id="PS50076">
    <property type="entry name" value="DNAJ_2"/>
    <property type="match status" value="1"/>
</dbReference>
<evidence type="ECO:0000313" key="5">
    <source>
        <dbReference type="EMBL" id="CCL99667.1"/>
    </source>
</evidence>
<organism evidence="5 6">
    <name type="scientific">Fibroporia radiculosa</name>
    <dbReference type="NCBI Taxonomy" id="599839"/>
    <lineage>
        <taxon>Eukaryota</taxon>
        <taxon>Fungi</taxon>
        <taxon>Dikarya</taxon>
        <taxon>Basidiomycota</taxon>
        <taxon>Agaricomycotina</taxon>
        <taxon>Agaricomycetes</taxon>
        <taxon>Polyporales</taxon>
        <taxon>Fibroporiaceae</taxon>
        <taxon>Fibroporia</taxon>
    </lineage>
</organism>
<dbReference type="GeneID" id="24094578"/>
<keyword evidence="2" id="KW-0802">TPR repeat</keyword>
<dbReference type="Gene3D" id="1.10.287.110">
    <property type="entry name" value="DnaJ domain"/>
    <property type="match status" value="1"/>
</dbReference>
<dbReference type="AlphaFoldDB" id="J4HTQ8"/>
<keyword evidence="3" id="KW-0175">Coiled coil</keyword>
<dbReference type="OrthoDB" id="442087at2759"/>
<dbReference type="PANTHER" id="PTHR45188:SF2">
    <property type="entry name" value="DNAJ HOMOLOG SUBFAMILY C MEMBER 7"/>
    <property type="match status" value="1"/>
</dbReference>
<dbReference type="PANTHER" id="PTHR45188">
    <property type="entry name" value="DNAJ PROTEIN P58IPK HOMOLOG"/>
    <property type="match status" value="1"/>
</dbReference>
<reference evidence="5 6" key="1">
    <citation type="journal article" date="2012" name="Appl. Environ. Microbiol.">
        <title>Short-read sequencing for genomic analysis of the brown rot fungus Fibroporia radiculosa.</title>
        <authorList>
            <person name="Tang J.D."/>
            <person name="Perkins A.D."/>
            <person name="Sonstegard T.S."/>
            <person name="Schroeder S.G."/>
            <person name="Burgess S.C."/>
            <person name="Diehl S.V."/>
        </authorList>
    </citation>
    <scope>NUCLEOTIDE SEQUENCE [LARGE SCALE GENOMIC DNA]</scope>
    <source>
        <strain evidence="5 6">TFFH 294</strain>
    </source>
</reference>
<dbReference type="EMBL" id="HE796946">
    <property type="protein sequence ID" value="CCL99667.1"/>
    <property type="molecule type" value="Genomic_DNA"/>
</dbReference>
<keyword evidence="6" id="KW-1185">Reference proteome</keyword>
<feature type="coiled-coil region" evidence="3">
    <location>
        <begin position="115"/>
        <end position="167"/>
    </location>
</feature>
<dbReference type="HOGENOM" id="CLU_096865_0_0_1"/>
<dbReference type="Proteomes" id="UP000006352">
    <property type="component" value="Unassembled WGS sequence"/>
</dbReference>
<dbReference type="STRING" id="599839.J4HTQ8"/>
<evidence type="ECO:0000313" key="6">
    <source>
        <dbReference type="Proteomes" id="UP000006352"/>
    </source>
</evidence>
<proteinExistence type="predicted"/>
<protein>
    <recommendedName>
        <fullName evidence="4">J domain-containing protein</fullName>
    </recommendedName>
</protein>
<gene>
    <name evidence="5" type="ORF">FIBRA_01688</name>
</gene>
<dbReference type="PROSITE" id="PS00636">
    <property type="entry name" value="DNAJ_1"/>
    <property type="match status" value="1"/>
</dbReference>
<evidence type="ECO:0000259" key="4">
    <source>
        <dbReference type="PROSITE" id="PS50076"/>
    </source>
</evidence>
<dbReference type="InterPro" id="IPR036869">
    <property type="entry name" value="J_dom_sf"/>
</dbReference>
<name>J4HTQ8_9APHY</name>
<dbReference type="RefSeq" id="XP_012178950.1">
    <property type="nucleotide sequence ID" value="XM_012323560.1"/>
</dbReference>
<dbReference type="PRINTS" id="PR00625">
    <property type="entry name" value="JDOMAIN"/>
</dbReference>
<dbReference type="InParanoid" id="J4HTQ8"/>
<dbReference type="Pfam" id="PF00226">
    <property type="entry name" value="DnaJ"/>
    <property type="match status" value="1"/>
</dbReference>
<dbReference type="SMART" id="SM00271">
    <property type="entry name" value="DnaJ"/>
    <property type="match status" value="1"/>
</dbReference>
<evidence type="ECO:0000256" key="3">
    <source>
        <dbReference type="SAM" id="Coils"/>
    </source>
</evidence>
<evidence type="ECO:0000256" key="1">
    <source>
        <dbReference type="ARBA" id="ARBA00022737"/>
    </source>
</evidence>
<feature type="domain" description="J" evidence="4">
    <location>
        <begin position="9"/>
        <end position="80"/>
    </location>
</feature>
<dbReference type="SUPFAM" id="SSF46565">
    <property type="entry name" value="Chaperone J-domain"/>
    <property type="match status" value="1"/>
</dbReference>
<evidence type="ECO:0000256" key="2">
    <source>
        <dbReference type="ARBA" id="ARBA00022803"/>
    </source>
</evidence>
<sequence length="211" mass="25257">MGLTAASRNFYDILGVAQGASADAVRKAYKLKALETHPDKLPQGVREAEREAAEARFRDVRAAFEVLSDPAKRRAYDNGLEYMRKHVDLSEMQTKLARDRNEWARQAELRHQERMRVLREEMRASQRRYQDTMAKAELRYQERMRSMEEELRQKREAERQAEGNIGETYDLGDEMLRELRRMNPEWEMRRQEVLRRQAERLRKKERFPVKV</sequence>
<dbReference type="InterPro" id="IPR018253">
    <property type="entry name" value="DnaJ_domain_CS"/>
</dbReference>
<keyword evidence="1" id="KW-0677">Repeat</keyword>
<dbReference type="CDD" id="cd06257">
    <property type="entry name" value="DnaJ"/>
    <property type="match status" value="1"/>
</dbReference>
<dbReference type="InterPro" id="IPR001623">
    <property type="entry name" value="DnaJ_domain"/>
</dbReference>
<accession>J4HTQ8</accession>